<dbReference type="Pfam" id="PF13361">
    <property type="entry name" value="UvrD_C"/>
    <property type="match status" value="1"/>
</dbReference>
<dbReference type="PROSITE" id="PS51198">
    <property type="entry name" value="UVRD_HELICASE_ATP_BIND"/>
    <property type="match status" value="1"/>
</dbReference>
<accession>A0ABS7PPN6</accession>
<dbReference type="EC" id="5.6.2.4" evidence="12"/>
<dbReference type="Gene3D" id="1.10.486.10">
    <property type="entry name" value="PCRA, domain 4"/>
    <property type="match status" value="1"/>
</dbReference>
<proteinExistence type="predicted"/>
<dbReference type="NCBIfam" id="TIGR02784">
    <property type="entry name" value="addA_alphas"/>
    <property type="match status" value="1"/>
</dbReference>
<dbReference type="InterPro" id="IPR014017">
    <property type="entry name" value="DNA_helicase_UvrD-like_C"/>
</dbReference>
<protein>
    <recommendedName>
        <fullName evidence="12">DNA 3'-5' helicase</fullName>
        <ecNumber evidence="12">5.6.2.4</ecNumber>
    </recommendedName>
    <alternativeName>
        <fullName evidence="13">DNA 3'-5' helicase II</fullName>
    </alternativeName>
</protein>
<dbReference type="SUPFAM" id="SSF52540">
    <property type="entry name" value="P-loop containing nucleoside triphosphate hydrolases"/>
    <property type="match status" value="1"/>
</dbReference>
<evidence type="ECO:0000259" key="17">
    <source>
        <dbReference type="PROSITE" id="PS51198"/>
    </source>
</evidence>
<keyword evidence="20" id="KW-1185">Reference proteome</keyword>
<dbReference type="EMBL" id="JAINVV010000004">
    <property type="protein sequence ID" value="MBY8823156.1"/>
    <property type="molecule type" value="Genomic_DNA"/>
</dbReference>
<evidence type="ECO:0000256" key="1">
    <source>
        <dbReference type="ARBA" id="ARBA00022722"/>
    </source>
</evidence>
<dbReference type="Gene3D" id="3.90.320.10">
    <property type="match status" value="1"/>
</dbReference>
<name>A0ABS7PPN6_9SPHN</name>
<evidence type="ECO:0000313" key="20">
    <source>
        <dbReference type="Proteomes" id="UP000706039"/>
    </source>
</evidence>
<evidence type="ECO:0000256" key="6">
    <source>
        <dbReference type="ARBA" id="ARBA00022839"/>
    </source>
</evidence>
<keyword evidence="3" id="KW-0227">DNA damage</keyword>
<evidence type="ECO:0000313" key="19">
    <source>
        <dbReference type="EMBL" id="MBY8823156.1"/>
    </source>
</evidence>
<keyword evidence="8" id="KW-0238">DNA-binding</keyword>
<dbReference type="Pfam" id="PF00580">
    <property type="entry name" value="UvrD-helicase"/>
    <property type="match status" value="1"/>
</dbReference>
<dbReference type="PANTHER" id="PTHR11070">
    <property type="entry name" value="UVRD / RECB / PCRA DNA HELICASE FAMILY MEMBER"/>
    <property type="match status" value="1"/>
</dbReference>
<evidence type="ECO:0000256" key="14">
    <source>
        <dbReference type="ARBA" id="ARBA00048988"/>
    </source>
</evidence>
<evidence type="ECO:0000256" key="4">
    <source>
        <dbReference type="ARBA" id="ARBA00022801"/>
    </source>
</evidence>
<dbReference type="Pfam" id="PF12705">
    <property type="entry name" value="PDDEXK_1"/>
    <property type="match status" value="1"/>
</dbReference>
<dbReference type="InterPro" id="IPR000212">
    <property type="entry name" value="DNA_helicase_UvrD/REP"/>
</dbReference>
<evidence type="ECO:0000256" key="12">
    <source>
        <dbReference type="ARBA" id="ARBA00034808"/>
    </source>
</evidence>
<evidence type="ECO:0000256" key="5">
    <source>
        <dbReference type="ARBA" id="ARBA00022806"/>
    </source>
</evidence>
<reference evidence="19 20" key="1">
    <citation type="submission" date="2021-08" db="EMBL/GenBank/DDBJ databases">
        <authorList>
            <person name="Tuo L."/>
        </authorList>
    </citation>
    <scope>NUCLEOTIDE SEQUENCE [LARGE SCALE GENOMIC DNA]</scope>
    <source>
        <strain evidence="19 20">JCM 31229</strain>
    </source>
</reference>
<keyword evidence="2 15" id="KW-0547">Nucleotide-binding</keyword>
<evidence type="ECO:0000256" key="13">
    <source>
        <dbReference type="ARBA" id="ARBA00034923"/>
    </source>
</evidence>
<comment type="catalytic activity">
    <reaction evidence="14">
        <text>ATP + H2O = ADP + phosphate + H(+)</text>
        <dbReference type="Rhea" id="RHEA:13065"/>
        <dbReference type="ChEBI" id="CHEBI:15377"/>
        <dbReference type="ChEBI" id="CHEBI:15378"/>
        <dbReference type="ChEBI" id="CHEBI:30616"/>
        <dbReference type="ChEBI" id="CHEBI:43474"/>
        <dbReference type="ChEBI" id="CHEBI:456216"/>
        <dbReference type="EC" id="5.6.2.4"/>
    </reaction>
</comment>
<dbReference type="Proteomes" id="UP000706039">
    <property type="component" value="Unassembled WGS sequence"/>
</dbReference>
<keyword evidence="4 15" id="KW-0378">Hydrolase</keyword>
<feature type="domain" description="UvrD-like helicase ATP-binding" evidence="17">
    <location>
        <begin position="4"/>
        <end position="479"/>
    </location>
</feature>
<dbReference type="RefSeq" id="WP_222990175.1">
    <property type="nucleotide sequence ID" value="NZ_JAINVV010000004.1"/>
</dbReference>
<comment type="caution">
    <text evidence="19">The sequence shown here is derived from an EMBL/GenBank/DDBJ whole genome shotgun (WGS) entry which is preliminary data.</text>
</comment>
<feature type="domain" description="UvrD-like helicase C-terminal" evidence="18">
    <location>
        <begin position="492"/>
        <end position="771"/>
    </location>
</feature>
<keyword evidence="9" id="KW-0234">DNA repair</keyword>
<dbReference type="InterPro" id="IPR038726">
    <property type="entry name" value="PDDEXK_AddAB-type"/>
</dbReference>
<feature type="binding site" evidence="15">
    <location>
        <begin position="25"/>
        <end position="32"/>
    </location>
    <ligand>
        <name>ATP</name>
        <dbReference type="ChEBI" id="CHEBI:30616"/>
    </ligand>
</feature>
<evidence type="ECO:0000256" key="8">
    <source>
        <dbReference type="ARBA" id="ARBA00023125"/>
    </source>
</evidence>
<organism evidence="19 20">
    <name type="scientific">Sphingomonas colocasiae</name>
    <dbReference type="NCBI Taxonomy" id="1848973"/>
    <lineage>
        <taxon>Bacteria</taxon>
        <taxon>Pseudomonadati</taxon>
        <taxon>Pseudomonadota</taxon>
        <taxon>Alphaproteobacteria</taxon>
        <taxon>Sphingomonadales</taxon>
        <taxon>Sphingomonadaceae</taxon>
        <taxon>Sphingomonas</taxon>
    </lineage>
</organism>
<keyword evidence="7 15" id="KW-0067">ATP-binding</keyword>
<dbReference type="GO" id="GO:0004386">
    <property type="term" value="F:helicase activity"/>
    <property type="evidence" value="ECO:0007669"/>
    <property type="project" value="UniProtKB-KW"/>
</dbReference>
<evidence type="ECO:0000259" key="18">
    <source>
        <dbReference type="PROSITE" id="PS51217"/>
    </source>
</evidence>
<keyword evidence="5 15" id="KW-0347">Helicase</keyword>
<dbReference type="InterPro" id="IPR011604">
    <property type="entry name" value="PDDEXK-like_dom_sf"/>
</dbReference>
<keyword evidence="1" id="KW-0540">Nuclease</keyword>
<evidence type="ECO:0000256" key="7">
    <source>
        <dbReference type="ARBA" id="ARBA00022840"/>
    </source>
</evidence>
<evidence type="ECO:0000256" key="3">
    <source>
        <dbReference type="ARBA" id="ARBA00022763"/>
    </source>
</evidence>
<keyword evidence="6" id="KW-0269">Exonuclease</keyword>
<comment type="catalytic activity">
    <reaction evidence="11">
        <text>Couples ATP hydrolysis with the unwinding of duplex DNA by translocating in the 3'-5' direction.</text>
        <dbReference type="EC" id="5.6.2.4"/>
    </reaction>
</comment>
<sequence>MAAPVALRGNQRLASEPRENVWLSASAGTGKTQVLSARVMRLLLSGADPSSILCLTFTKAGATEMADRIHARLASWVRMKGPELFAELEALGEQGTPELMATARKLFARVLDASGAGLRIQTIHSFCQTLLSGFPVEAGLIPGFRAMEAREEAALARQTMADMLVAAEARGETALTDALRALSLRLGEGGAESFLANCARAPDAMEALGEDIGRAVRAALDVPDGDVEAMIADECGGFDDELAFIAEANAGWATKGGQGRAATIREWLALDTAERAKRLGELHLVWAKVDGDPRSFKSGQAPQVPGYEDAAMALHARCAELLGLRARAGLAALLAQGLDAGRSYARAYAEAKRAAGVVDFDDLIRRTVALLAQSRMAEWIRFKLDQATDHILVDEAQDTNLAQWTIIRALAEEFFAEDADDAAKIRTIFSVGDFKQAIFGFQGTDPVYFRAAQGFFSGRAAEAGREVHDLSLTESFRSTAPVLALVDRVLAELGEGALSGMIDLEPHRSAVAGPGRVTLWGPVSPETAADGDIDGEESWLSDSTRRFATLLARQIKAWLDAGLWINNRGRPKRLEPQDILILVRRRSELASLIVARLHAEGVPVAGVDRLRLNAPLAVRDLLAAVRFATQPHDDLNLAGLLVSPLIGWSQDDLYAAARGREGPLWAHLGDHQPAELREMLRRADFTTPYRFLEEILSGPLDGRRKLLRRLGQEARDPIEELMNAALGFERDATPTLQAFLDRFERETEDIKRDPSQPLDAVRVMTAHGAKGLQAPLVILADATVDPALSPRGKLDWPVVDGADPVPVFRPRKDELTGSLSDAAALADAREMEEHWRLLYVALTRAEEWLVVGGALGPRSKGVAPEKSWHAAVERAMAALDVEAVEEAPWGQVRHFADGQAAAGQERARPVAADPELPGWLRRPAPIEARPPRPLAPSSLGDDDASSPPPTIGMRAAAERGRHLHALFERLPEVPPAERAASALRWLEHSAGVDDPGERGAIVESALAVIERHADLFAPGALGEAPIAAVVGGDVIAGTVDRLIVGDEAVRLVDFKTGRRVPASAEAAPVHHLRQMSAYAEALRVIFPGRRIEAALLYTAGPTLIPLDPALLARHKPGLSPMEQSLGQGR</sequence>
<dbReference type="PROSITE" id="PS51217">
    <property type="entry name" value="UVRD_HELICASE_CTER"/>
    <property type="match status" value="1"/>
</dbReference>
<evidence type="ECO:0000256" key="11">
    <source>
        <dbReference type="ARBA" id="ARBA00034617"/>
    </source>
</evidence>
<gene>
    <name evidence="19" type="primary">addA</name>
    <name evidence="19" type="ORF">K7G82_12695</name>
</gene>
<evidence type="ECO:0000256" key="2">
    <source>
        <dbReference type="ARBA" id="ARBA00022741"/>
    </source>
</evidence>
<dbReference type="Gene3D" id="3.40.50.300">
    <property type="entry name" value="P-loop containing nucleotide triphosphate hydrolases"/>
    <property type="match status" value="4"/>
</dbReference>
<keyword evidence="10" id="KW-0413">Isomerase</keyword>
<feature type="region of interest" description="Disordered" evidence="16">
    <location>
        <begin position="899"/>
        <end position="952"/>
    </location>
</feature>
<evidence type="ECO:0000256" key="16">
    <source>
        <dbReference type="SAM" id="MobiDB-lite"/>
    </source>
</evidence>
<evidence type="ECO:0000256" key="15">
    <source>
        <dbReference type="PROSITE-ProRule" id="PRU00560"/>
    </source>
</evidence>
<dbReference type="InterPro" id="IPR014151">
    <property type="entry name" value="DNA_helicase_AddA"/>
</dbReference>
<evidence type="ECO:0000256" key="10">
    <source>
        <dbReference type="ARBA" id="ARBA00023235"/>
    </source>
</evidence>
<dbReference type="InterPro" id="IPR027417">
    <property type="entry name" value="P-loop_NTPase"/>
</dbReference>
<dbReference type="PANTHER" id="PTHR11070:SF2">
    <property type="entry name" value="ATP-DEPENDENT DNA HELICASE SRS2"/>
    <property type="match status" value="1"/>
</dbReference>
<evidence type="ECO:0000256" key="9">
    <source>
        <dbReference type="ARBA" id="ARBA00023204"/>
    </source>
</evidence>
<dbReference type="InterPro" id="IPR014016">
    <property type="entry name" value="UvrD-like_ATP-bd"/>
</dbReference>